<feature type="signal peptide" evidence="2">
    <location>
        <begin position="1"/>
        <end position="18"/>
    </location>
</feature>
<proteinExistence type="predicted"/>
<evidence type="ECO:0000256" key="1">
    <source>
        <dbReference type="SAM" id="MobiDB-lite"/>
    </source>
</evidence>
<dbReference type="Proteomes" id="UP001500831">
    <property type="component" value="Unassembled WGS sequence"/>
</dbReference>
<accession>A0ABN3VZL2</accession>
<evidence type="ECO:0000259" key="3">
    <source>
        <dbReference type="Pfam" id="PF13360"/>
    </source>
</evidence>
<dbReference type="InterPro" id="IPR015943">
    <property type="entry name" value="WD40/YVTN_repeat-like_dom_sf"/>
</dbReference>
<feature type="region of interest" description="Disordered" evidence="1">
    <location>
        <begin position="226"/>
        <end position="256"/>
    </location>
</feature>
<evidence type="ECO:0000313" key="4">
    <source>
        <dbReference type="EMBL" id="GAA2874241.1"/>
    </source>
</evidence>
<protein>
    <recommendedName>
        <fullName evidence="3">Pyrrolo-quinoline quinone repeat domain-containing protein</fullName>
    </recommendedName>
</protein>
<dbReference type="InterPro" id="IPR002372">
    <property type="entry name" value="PQQ_rpt_dom"/>
</dbReference>
<sequence length="579" mass="59454">MRRLAAAAALLLPLWALGADVPSPPVSRLGGFTPVWQAPADGPGYGEDGDLPHLLHGASGDLLISSGEASGEVVLREAATGRVHTRLRMGRGQRLEQAGLAGDTVVAHRSEPGGAPSDVPVHRLSGHRAGSGGQLWSVDASAVLERETGARPEAVQTTVTAAGIVLGGTESGALVGLRPGDGSTAWRAAVPGAALGGCERTMAAGPTALAVMLHCHGVTTVTALDPATGHPRWRRDVPGPGEDAPGEEPLDQGGWPRSLEVGADGTVLASAGEVHEVYSPTGKRLVAAGRGQAYGLAVTERGFVFQSQPDAWFPAEITTAVGRDGRIAWRRGLPAGRIHAVGRVRGPRLAVAGAPTGPPDGSMPAFLTVVDLDDGAFTQRPLPTYGLTSTLIGTGAGLALVHDGSPGGGRVTAYRLSPPSGIGAPELGGVAPEAWPDACGLLRVTDLAVLRTGYSAHPRHRRIAGLPLPHPATCDFAPPLDGGAAVSLAVEWVAPSPAAARSLVAGELAYRAHGVEDRRTSERRGEGVWQIDGTGLAPRPDSALITAGGVVVRLRVFDDPEGVRRVAETVARRLRETRG</sequence>
<feature type="domain" description="Pyrrolo-quinoline quinone repeat" evidence="3">
    <location>
        <begin position="51"/>
        <end position="192"/>
    </location>
</feature>
<evidence type="ECO:0000256" key="2">
    <source>
        <dbReference type="SAM" id="SignalP"/>
    </source>
</evidence>
<comment type="caution">
    <text evidence="4">The sequence shown here is derived from an EMBL/GenBank/DDBJ whole genome shotgun (WGS) entry which is preliminary data.</text>
</comment>
<name>A0ABN3VZL2_9ACTN</name>
<dbReference type="Gene3D" id="2.130.10.10">
    <property type="entry name" value="YVTN repeat-like/Quinoprotein amine dehydrogenase"/>
    <property type="match status" value="1"/>
</dbReference>
<organism evidence="4 5">
    <name type="scientific">Streptosporangium fragile</name>
    <dbReference type="NCBI Taxonomy" id="46186"/>
    <lineage>
        <taxon>Bacteria</taxon>
        <taxon>Bacillati</taxon>
        <taxon>Actinomycetota</taxon>
        <taxon>Actinomycetes</taxon>
        <taxon>Streptosporangiales</taxon>
        <taxon>Streptosporangiaceae</taxon>
        <taxon>Streptosporangium</taxon>
    </lineage>
</organism>
<keyword evidence="5" id="KW-1185">Reference proteome</keyword>
<dbReference type="Pfam" id="PF13360">
    <property type="entry name" value="PQQ_2"/>
    <property type="match status" value="1"/>
</dbReference>
<dbReference type="RefSeq" id="WP_344972513.1">
    <property type="nucleotide sequence ID" value="NZ_BAAAVI010000022.1"/>
</dbReference>
<evidence type="ECO:0000313" key="5">
    <source>
        <dbReference type="Proteomes" id="UP001500831"/>
    </source>
</evidence>
<dbReference type="InterPro" id="IPR011047">
    <property type="entry name" value="Quinoprotein_ADH-like_sf"/>
</dbReference>
<reference evidence="4 5" key="1">
    <citation type="journal article" date="2019" name="Int. J. Syst. Evol. Microbiol.">
        <title>The Global Catalogue of Microorganisms (GCM) 10K type strain sequencing project: providing services to taxonomists for standard genome sequencing and annotation.</title>
        <authorList>
            <consortium name="The Broad Institute Genomics Platform"/>
            <consortium name="The Broad Institute Genome Sequencing Center for Infectious Disease"/>
            <person name="Wu L."/>
            <person name="Ma J."/>
        </authorList>
    </citation>
    <scope>NUCLEOTIDE SEQUENCE [LARGE SCALE GENOMIC DNA]</scope>
    <source>
        <strain evidence="4 5">JCM 6242</strain>
    </source>
</reference>
<dbReference type="EMBL" id="BAAAVI010000022">
    <property type="protein sequence ID" value="GAA2874241.1"/>
    <property type="molecule type" value="Genomic_DNA"/>
</dbReference>
<keyword evidence="2" id="KW-0732">Signal</keyword>
<gene>
    <name evidence="4" type="ORF">GCM10010517_34890</name>
</gene>
<feature type="chain" id="PRO_5045396705" description="Pyrrolo-quinoline quinone repeat domain-containing protein" evidence="2">
    <location>
        <begin position="19"/>
        <end position="579"/>
    </location>
</feature>
<dbReference type="SUPFAM" id="SSF50998">
    <property type="entry name" value="Quinoprotein alcohol dehydrogenase-like"/>
    <property type="match status" value="2"/>
</dbReference>